<sequence length="274" mass="29757">MIVSDLNPSEDLHPWRRFVAIGDSFTEGIGDPDPTVPGGNRGWADRVAEQLASASPDFSYANLAVRGRLIGQINDEQVEAALELQPDLITLCAGGNDVTRGGNPDFIADELDSMVKRLSRDGATVVLFTGPDIGETPVLGTLRGRVAIFNENVHTVALRHDAVIADLWALRQLHQKPMWAPDRLHFSALGHHTIAAMVLDSLGVQHSLDPTTPEPAASTTWRQARAGDIDWAREHLFPWVMRRVRHQSSGDGVSAKRPLAAPVFGKANGPVPKD</sequence>
<dbReference type="PANTHER" id="PTHR43784">
    <property type="entry name" value="GDSL-LIKE LIPASE/ACYLHYDROLASE, PUTATIVE (AFU_ORTHOLOGUE AFUA_2G00820)-RELATED"/>
    <property type="match status" value="1"/>
</dbReference>
<dbReference type="CDD" id="cd01832">
    <property type="entry name" value="SGNH_hydrolase_like_1"/>
    <property type="match status" value="1"/>
</dbReference>
<proteinExistence type="predicted"/>
<dbReference type="SUPFAM" id="SSF52266">
    <property type="entry name" value="SGNH hydrolase"/>
    <property type="match status" value="1"/>
</dbReference>
<dbReference type="InterPro" id="IPR036514">
    <property type="entry name" value="SGNH_hydro_sf"/>
</dbReference>
<protein>
    <submittedName>
        <fullName evidence="2">SGNH/GDSL hydrolase family protein</fullName>
    </submittedName>
</protein>
<organism evidence="2 3">
    <name type="scientific">Galactobacter caseinivorans</name>
    <dbReference type="NCBI Taxonomy" id="2676123"/>
    <lineage>
        <taxon>Bacteria</taxon>
        <taxon>Bacillati</taxon>
        <taxon>Actinomycetota</taxon>
        <taxon>Actinomycetes</taxon>
        <taxon>Micrococcales</taxon>
        <taxon>Micrococcaceae</taxon>
        <taxon>Galactobacter</taxon>
    </lineage>
</organism>
<comment type="caution">
    <text evidence="2">The sequence shown here is derived from an EMBL/GenBank/DDBJ whole genome shotgun (WGS) entry which is preliminary data.</text>
</comment>
<dbReference type="InterPro" id="IPR013830">
    <property type="entry name" value="SGNH_hydro"/>
</dbReference>
<dbReference type="InterPro" id="IPR053140">
    <property type="entry name" value="GDSL_Rv0518-like"/>
</dbReference>
<dbReference type="EMBL" id="QQXL01000003">
    <property type="protein sequence ID" value="RKW70715.1"/>
    <property type="molecule type" value="Genomic_DNA"/>
</dbReference>
<dbReference type="Proteomes" id="UP000273119">
    <property type="component" value="Unassembled WGS sequence"/>
</dbReference>
<dbReference type="Pfam" id="PF13472">
    <property type="entry name" value="Lipase_GDSL_2"/>
    <property type="match status" value="1"/>
</dbReference>
<name>A0A496PJN9_9MICC</name>
<dbReference type="AlphaFoldDB" id="A0A496PJN9"/>
<dbReference type="Gene3D" id="3.40.50.1110">
    <property type="entry name" value="SGNH hydrolase"/>
    <property type="match status" value="1"/>
</dbReference>
<gene>
    <name evidence="2" type="ORF">DWQ67_06290</name>
</gene>
<reference evidence="2 3" key="1">
    <citation type="submission" date="2018-07" db="EMBL/GenBank/DDBJ databases">
        <title>Arthrobacter sp. nov., isolated from raw cow's milk with high bacterial count.</title>
        <authorList>
            <person name="Hahne J."/>
            <person name="Isele D."/>
            <person name="Lipski A."/>
        </authorList>
    </citation>
    <scope>NUCLEOTIDE SEQUENCE [LARGE SCALE GENOMIC DNA]</scope>
    <source>
        <strain evidence="2 3">JZ R-183</strain>
    </source>
</reference>
<dbReference type="PANTHER" id="PTHR43784:SF2">
    <property type="entry name" value="GDSL-LIKE LIPASE_ACYLHYDROLASE, PUTATIVE (AFU_ORTHOLOGUE AFUA_2G00820)-RELATED"/>
    <property type="match status" value="1"/>
</dbReference>
<keyword evidence="3" id="KW-1185">Reference proteome</keyword>
<dbReference type="GO" id="GO:0016787">
    <property type="term" value="F:hydrolase activity"/>
    <property type="evidence" value="ECO:0007669"/>
    <property type="project" value="UniProtKB-KW"/>
</dbReference>
<keyword evidence="2" id="KW-0378">Hydrolase</keyword>
<evidence type="ECO:0000313" key="3">
    <source>
        <dbReference type="Proteomes" id="UP000273119"/>
    </source>
</evidence>
<accession>A0A496PJN9</accession>
<feature type="domain" description="SGNH hydrolase-type esterase" evidence="1">
    <location>
        <begin position="20"/>
        <end position="191"/>
    </location>
</feature>
<evidence type="ECO:0000259" key="1">
    <source>
        <dbReference type="Pfam" id="PF13472"/>
    </source>
</evidence>
<evidence type="ECO:0000313" key="2">
    <source>
        <dbReference type="EMBL" id="RKW70715.1"/>
    </source>
</evidence>